<proteinExistence type="predicted"/>
<accession>J3SFR0</accession>
<dbReference type="AlphaFoldDB" id="J3SFR0"/>
<dbReference type="VEuPathDB" id="FungiDB:A9K55_007005"/>
<sequence length="399" mass="42567">MDRHAEHILHKQPETNYTYIPATMVLSRSLALVLALLGAVSAAVIPNNDGFPKPDAQQSLTIAKAAGGLLPNLPLPTTLGAGSKTTFQLIAFNELFEVAFFDSLLQNVTTGVEGYKILSNVEKITKILTTVRAVGVMRTQEEQHAIAADAALTTAGEFSPAACQYQFPTTDLAGAISLAETFTAIVLGALQGANLAFAKDNLTVPIQLISSVIGQEGEQNGFYRHLIKQVPSESPFLTAVPAAFAFSALQLFVVPGSCPFPLANIDLPILPPLAVNGGPVATIEPKDQRLSFSADLTNVEDKKKSFIGADGSKLWLTYTTGQQKPISMPITNVTWSGNNISFDADFPFEKNVMMGFSHAALTTSKDCECVEDLLCVSLAAPAIIQVENTSDRKKLADTL</sequence>
<dbReference type="Pfam" id="PF13668">
    <property type="entry name" value="Ferritin_2"/>
    <property type="match status" value="1"/>
</dbReference>
<name>J3SFR0_CORMI</name>
<evidence type="ECO:0000313" key="1">
    <source>
        <dbReference type="EMBL" id="AFK23388.1"/>
    </source>
</evidence>
<reference evidence="1" key="1">
    <citation type="submission" date="2011-06" db="EMBL/GenBank/DDBJ databases">
        <title>Characterization of a highly pathogenic TSV isolate from Colombia.</title>
        <authorList>
            <person name="Aranguren L.F."/>
            <person name="Tang K."/>
        </authorList>
    </citation>
    <scope>NUCLEOTIDE SEQUENCE</scope>
    <source>
        <strain evidence="1">DSM1153</strain>
    </source>
</reference>
<dbReference type="EMBL" id="JN121121">
    <property type="protein sequence ID" value="AFK23388.1"/>
    <property type="molecule type" value="Genomic_DNA"/>
</dbReference>
<gene>
    <name evidence="1" type="primary">CMKN1</name>
</gene>
<reference evidence="1" key="2">
    <citation type="journal article" date="2012" name="FEMS Microbiol. Lett.">
        <title>The nonribosomal peptide and polyketide synthetic gene clusters in two strains of entomopathogenic fungi in Cordyceps.</title>
        <authorList>
            <person name="Wang W.J."/>
            <person name="Vogel H."/>
            <person name="Yao Y.J."/>
            <person name="Ping L."/>
        </authorList>
    </citation>
    <scope>NUCLEOTIDE SEQUENCE</scope>
    <source>
        <strain evidence="1">DSM1153</strain>
    </source>
</reference>
<protein>
    <submittedName>
        <fullName evidence="1">Later sexual development protein</fullName>
    </submittedName>
</protein>
<organism evidence="1">
    <name type="scientific">Cordyceps militaris</name>
    <name type="common">Caterpillar fungus</name>
    <name type="synonym">Clavaria militaris</name>
    <dbReference type="NCBI Taxonomy" id="73501"/>
    <lineage>
        <taxon>Eukaryota</taxon>
        <taxon>Fungi</taxon>
        <taxon>Dikarya</taxon>
        <taxon>Ascomycota</taxon>
        <taxon>Pezizomycotina</taxon>
        <taxon>Sordariomycetes</taxon>
        <taxon>Hypocreomycetidae</taxon>
        <taxon>Hypocreales</taxon>
        <taxon>Cordycipitaceae</taxon>
        <taxon>Cordyceps</taxon>
    </lineage>
</organism>
<dbReference type="VEuPathDB" id="FungiDB:CCM_08021"/>